<protein>
    <submittedName>
        <fullName evidence="1">Uncharacterized protein</fullName>
    </submittedName>
</protein>
<evidence type="ECO:0000313" key="2">
    <source>
        <dbReference type="Proteomes" id="UP000191931"/>
    </source>
</evidence>
<dbReference type="Proteomes" id="UP000191931">
    <property type="component" value="Unassembled WGS sequence"/>
</dbReference>
<name>A0A1W1HA95_9BACT</name>
<accession>A0A1W1HA95</accession>
<proteinExistence type="predicted"/>
<gene>
    <name evidence="1" type="ORF">MTBBW1_1770021</name>
</gene>
<dbReference type="STRING" id="1246637.MTBBW1_1770021"/>
<reference evidence="1 2" key="1">
    <citation type="submission" date="2017-03" db="EMBL/GenBank/DDBJ databases">
        <authorList>
            <person name="Afonso C.L."/>
            <person name="Miller P.J."/>
            <person name="Scott M.A."/>
            <person name="Spackman E."/>
            <person name="Goraichik I."/>
            <person name="Dimitrov K.M."/>
            <person name="Suarez D.L."/>
            <person name="Swayne D.E."/>
        </authorList>
    </citation>
    <scope>NUCLEOTIDE SEQUENCE [LARGE SCALE GENOMIC DNA]</scope>
    <source>
        <strain evidence="1">PRJEB14757</strain>
    </source>
</reference>
<evidence type="ECO:0000313" key="1">
    <source>
        <dbReference type="EMBL" id="SLM29363.1"/>
    </source>
</evidence>
<dbReference type="EMBL" id="FWEV01000087">
    <property type="protein sequence ID" value="SLM29363.1"/>
    <property type="molecule type" value="Genomic_DNA"/>
</dbReference>
<sequence length="39" mass="4552">MKKKLPNLPKGQFSFEKIRENKSVYVDIVFQIIKLASIT</sequence>
<organism evidence="1 2">
    <name type="scientific">Desulfamplus magnetovallimortis</name>
    <dbReference type="NCBI Taxonomy" id="1246637"/>
    <lineage>
        <taxon>Bacteria</taxon>
        <taxon>Pseudomonadati</taxon>
        <taxon>Thermodesulfobacteriota</taxon>
        <taxon>Desulfobacteria</taxon>
        <taxon>Desulfobacterales</taxon>
        <taxon>Desulfobacteraceae</taxon>
        <taxon>Desulfamplus</taxon>
    </lineage>
</organism>
<keyword evidence="2" id="KW-1185">Reference proteome</keyword>
<dbReference type="AlphaFoldDB" id="A0A1W1HA95"/>